<name>T1FU03_HELRO</name>
<evidence type="ECO:0000256" key="1">
    <source>
        <dbReference type="SAM" id="SignalP"/>
    </source>
</evidence>
<reference evidence="3 5" key="2">
    <citation type="journal article" date="2013" name="Nature">
        <title>Insights into bilaterian evolution from three spiralian genomes.</title>
        <authorList>
            <person name="Simakov O."/>
            <person name="Marletaz F."/>
            <person name="Cho S.J."/>
            <person name="Edsinger-Gonzales E."/>
            <person name="Havlak P."/>
            <person name="Hellsten U."/>
            <person name="Kuo D.H."/>
            <person name="Larsson T."/>
            <person name="Lv J."/>
            <person name="Arendt D."/>
            <person name="Savage R."/>
            <person name="Osoegawa K."/>
            <person name="de Jong P."/>
            <person name="Grimwood J."/>
            <person name="Chapman J.A."/>
            <person name="Shapiro H."/>
            <person name="Aerts A."/>
            <person name="Otillar R.P."/>
            <person name="Terry A.Y."/>
            <person name="Boore J.L."/>
            <person name="Grigoriev I.V."/>
            <person name="Lindberg D.R."/>
            <person name="Seaver E.C."/>
            <person name="Weisblat D.A."/>
            <person name="Putnam N.H."/>
            <person name="Rokhsar D.S."/>
        </authorList>
    </citation>
    <scope>NUCLEOTIDE SEQUENCE</scope>
</reference>
<reference evidence="5" key="1">
    <citation type="submission" date="2012-12" db="EMBL/GenBank/DDBJ databases">
        <authorList>
            <person name="Hellsten U."/>
            <person name="Grimwood J."/>
            <person name="Chapman J.A."/>
            <person name="Shapiro H."/>
            <person name="Aerts A."/>
            <person name="Otillar R.P."/>
            <person name="Terry A.Y."/>
            <person name="Boore J.L."/>
            <person name="Simakov O."/>
            <person name="Marletaz F."/>
            <person name="Cho S.-J."/>
            <person name="Edsinger-Gonzales E."/>
            <person name="Havlak P."/>
            <person name="Kuo D.-H."/>
            <person name="Larsson T."/>
            <person name="Lv J."/>
            <person name="Arendt D."/>
            <person name="Savage R."/>
            <person name="Osoegawa K."/>
            <person name="de Jong P."/>
            <person name="Lindberg D.R."/>
            <person name="Seaver E.C."/>
            <person name="Weisblat D.A."/>
            <person name="Putnam N.H."/>
            <person name="Grigoriev I.V."/>
            <person name="Rokhsar D.S."/>
        </authorList>
    </citation>
    <scope>NUCLEOTIDE SEQUENCE</scope>
</reference>
<dbReference type="OrthoDB" id="674273at2759"/>
<dbReference type="eggNOG" id="KOG3017">
    <property type="taxonomic scope" value="Eukaryota"/>
</dbReference>
<dbReference type="InterPro" id="IPR035940">
    <property type="entry name" value="CAP_sf"/>
</dbReference>
<feature type="chain" id="PRO_5010980978" description="SCP domain-containing protein" evidence="1">
    <location>
        <begin position="18"/>
        <end position="233"/>
    </location>
</feature>
<dbReference type="EMBL" id="KB096864">
    <property type="protein sequence ID" value="ESO00926.1"/>
    <property type="molecule type" value="Genomic_DNA"/>
</dbReference>
<dbReference type="InterPro" id="IPR014044">
    <property type="entry name" value="CAP_dom"/>
</dbReference>
<gene>
    <name evidence="4" type="primary">20212299</name>
    <name evidence="3" type="ORF">HELRODRAFT_192481</name>
</gene>
<dbReference type="PANTHER" id="PTHR10334">
    <property type="entry name" value="CYSTEINE-RICH SECRETORY PROTEIN-RELATED"/>
    <property type="match status" value="1"/>
</dbReference>
<accession>T1FU03</accession>
<feature type="signal peptide" evidence="1">
    <location>
        <begin position="1"/>
        <end position="17"/>
    </location>
</feature>
<dbReference type="InParanoid" id="T1FU03"/>
<dbReference type="EMBL" id="AMQM01005272">
    <property type="status" value="NOT_ANNOTATED_CDS"/>
    <property type="molecule type" value="Genomic_DNA"/>
</dbReference>
<dbReference type="GO" id="GO:0005615">
    <property type="term" value="C:extracellular space"/>
    <property type="evidence" value="ECO:0000318"/>
    <property type="project" value="GO_Central"/>
</dbReference>
<keyword evidence="5" id="KW-1185">Reference proteome</keyword>
<keyword evidence="1" id="KW-0732">Signal</keyword>
<dbReference type="AlphaFoldDB" id="T1FU03"/>
<dbReference type="EnsemblMetazoa" id="HelroT192481">
    <property type="protein sequence ID" value="HelroP192481"/>
    <property type="gene ID" value="HelroG192481"/>
</dbReference>
<dbReference type="InterPro" id="IPR001283">
    <property type="entry name" value="CRISP-related"/>
</dbReference>
<dbReference type="SUPFAM" id="SSF55797">
    <property type="entry name" value="PR-1-like"/>
    <property type="match status" value="1"/>
</dbReference>
<dbReference type="CTD" id="20212299"/>
<organism evidence="4 5">
    <name type="scientific">Helobdella robusta</name>
    <name type="common">Californian leech</name>
    <dbReference type="NCBI Taxonomy" id="6412"/>
    <lineage>
        <taxon>Eukaryota</taxon>
        <taxon>Metazoa</taxon>
        <taxon>Spiralia</taxon>
        <taxon>Lophotrochozoa</taxon>
        <taxon>Annelida</taxon>
        <taxon>Clitellata</taxon>
        <taxon>Hirudinea</taxon>
        <taxon>Rhynchobdellida</taxon>
        <taxon>Glossiphoniidae</taxon>
        <taxon>Helobdella</taxon>
    </lineage>
</organism>
<reference evidence="4" key="3">
    <citation type="submission" date="2015-06" db="UniProtKB">
        <authorList>
            <consortium name="EnsemblMetazoa"/>
        </authorList>
    </citation>
    <scope>IDENTIFICATION</scope>
</reference>
<dbReference type="RefSeq" id="XP_009021097.1">
    <property type="nucleotide sequence ID" value="XM_009022849.1"/>
</dbReference>
<dbReference type="STRING" id="6412.T1FU03"/>
<feature type="domain" description="SCP" evidence="2">
    <location>
        <begin position="29"/>
        <end position="157"/>
    </location>
</feature>
<protein>
    <recommendedName>
        <fullName evidence="2">SCP domain-containing protein</fullName>
    </recommendedName>
</protein>
<evidence type="ECO:0000313" key="4">
    <source>
        <dbReference type="EnsemblMetazoa" id="HelroP192481"/>
    </source>
</evidence>
<proteinExistence type="predicted"/>
<dbReference type="KEGG" id="hro:HELRODRAFT_192481"/>
<dbReference type="Pfam" id="PF00188">
    <property type="entry name" value="CAP"/>
    <property type="match status" value="1"/>
</dbReference>
<dbReference type="HOGENOM" id="CLU_1191013_0_0_1"/>
<sequence>MLSLAIFSLWLLVASEAANVAKEVAMTESQKQYIVLFHNDVRDDLRSGVPNLVWDAKLEAAAKEWGKKCIYAPGPDNLMKDISQNRGIGQQIYKGTAFTSPNTYSDYTAMIWRDSSKIGCSLFQCTPLFTKDGKVEANSEDLLQLVCNYSPKSLVLLNILSAAVTNQTAVVAVEKAATTAAKNSHLKPRNGRFELKVTTEKWNEILNFNNKARAQVGVENLVSGFLYYENIIS</sequence>
<dbReference type="SMART" id="SM00198">
    <property type="entry name" value="SCP"/>
    <property type="match status" value="1"/>
</dbReference>
<evidence type="ECO:0000313" key="5">
    <source>
        <dbReference type="Proteomes" id="UP000015101"/>
    </source>
</evidence>
<dbReference type="GeneID" id="20212299"/>
<evidence type="ECO:0000259" key="2">
    <source>
        <dbReference type="SMART" id="SM00198"/>
    </source>
</evidence>
<evidence type="ECO:0000313" key="3">
    <source>
        <dbReference type="EMBL" id="ESO00926.1"/>
    </source>
</evidence>
<dbReference type="Gene3D" id="3.40.33.10">
    <property type="entry name" value="CAP"/>
    <property type="match status" value="2"/>
</dbReference>
<dbReference type="PRINTS" id="PR00837">
    <property type="entry name" value="V5TPXLIKE"/>
</dbReference>
<dbReference type="Proteomes" id="UP000015101">
    <property type="component" value="Unassembled WGS sequence"/>
</dbReference>